<gene>
    <name evidence="1" type="ORF">SAMN04489710_101235</name>
</gene>
<dbReference type="EMBL" id="FOMQ01000001">
    <property type="protein sequence ID" value="SFD35369.1"/>
    <property type="molecule type" value="Genomic_DNA"/>
</dbReference>
<name>A0A1I1RM07_9BURK</name>
<evidence type="ECO:0000313" key="2">
    <source>
        <dbReference type="Proteomes" id="UP000199517"/>
    </source>
</evidence>
<dbReference type="AlphaFoldDB" id="A0A1I1RM07"/>
<accession>A0A1I1RM07</accession>
<dbReference type="STRING" id="32040.SAMN04489710_101235"/>
<evidence type="ECO:0000313" key="1">
    <source>
        <dbReference type="EMBL" id="SFD35369.1"/>
    </source>
</evidence>
<keyword evidence="2" id="KW-1185">Reference proteome</keyword>
<sequence>MLAIPPLQAGPRDPATFWHPRHVQRFVIETPSARSFGQGQCGHLLVDEKRLRFFLAHAKPGSSTEYDHQMQTDDCNAEGRIVLKDGRRFKVSLDNWTGWGAVSNQRTTQFLFCRPCKDILEPGFAFQDPPGQRGR</sequence>
<proteinExistence type="predicted"/>
<dbReference type="Proteomes" id="UP000199517">
    <property type="component" value="Unassembled WGS sequence"/>
</dbReference>
<organism evidence="1 2">
    <name type="scientific">Paracidovorax konjaci</name>
    <dbReference type="NCBI Taxonomy" id="32040"/>
    <lineage>
        <taxon>Bacteria</taxon>
        <taxon>Pseudomonadati</taxon>
        <taxon>Pseudomonadota</taxon>
        <taxon>Betaproteobacteria</taxon>
        <taxon>Burkholderiales</taxon>
        <taxon>Comamonadaceae</taxon>
        <taxon>Paracidovorax</taxon>
    </lineage>
</organism>
<reference evidence="2" key="1">
    <citation type="submission" date="2016-10" db="EMBL/GenBank/DDBJ databases">
        <authorList>
            <person name="Varghese N."/>
            <person name="Submissions S."/>
        </authorList>
    </citation>
    <scope>NUCLEOTIDE SEQUENCE [LARGE SCALE GENOMIC DNA]</scope>
    <source>
        <strain evidence="2">DSM 7481</strain>
    </source>
</reference>
<protein>
    <submittedName>
        <fullName evidence="1">Uncharacterized protein</fullName>
    </submittedName>
</protein>